<accession>A0A540N791</accession>
<feature type="region of interest" description="Disordered" evidence="1">
    <location>
        <begin position="1"/>
        <end position="27"/>
    </location>
</feature>
<dbReference type="AlphaFoldDB" id="A0A540N791"/>
<proteinExistence type="predicted"/>
<evidence type="ECO:0000313" key="2">
    <source>
        <dbReference type="EMBL" id="TQE06925.1"/>
    </source>
</evidence>
<feature type="compositionally biased region" description="Polar residues" evidence="1">
    <location>
        <begin position="13"/>
        <end position="27"/>
    </location>
</feature>
<gene>
    <name evidence="2" type="ORF">C1H46_007454</name>
</gene>
<dbReference type="EMBL" id="VIEB01000094">
    <property type="protein sequence ID" value="TQE06925.1"/>
    <property type="molecule type" value="Genomic_DNA"/>
</dbReference>
<organism evidence="2 3">
    <name type="scientific">Malus baccata</name>
    <name type="common">Siberian crab apple</name>
    <name type="synonym">Pyrus baccata</name>
    <dbReference type="NCBI Taxonomy" id="106549"/>
    <lineage>
        <taxon>Eukaryota</taxon>
        <taxon>Viridiplantae</taxon>
        <taxon>Streptophyta</taxon>
        <taxon>Embryophyta</taxon>
        <taxon>Tracheophyta</taxon>
        <taxon>Spermatophyta</taxon>
        <taxon>Magnoliopsida</taxon>
        <taxon>eudicotyledons</taxon>
        <taxon>Gunneridae</taxon>
        <taxon>Pentapetalae</taxon>
        <taxon>rosids</taxon>
        <taxon>fabids</taxon>
        <taxon>Rosales</taxon>
        <taxon>Rosaceae</taxon>
        <taxon>Amygdaloideae</taxon>
        <taxon>Maleae</taxon>
        <taxon>Malus</taxon>
    </lineage>
</organism>
<name>A0A540N791_MALBA</name>
<evidence type="ECO:0000313" key="3">
    <source>
        <dbReference type="Proteomes" id="UP000315295"/>
    </source>
</evidence>
<protein>
    <submittedName>
        <fullName evidence="2">Uncharacterized protein</fullName>
    </submittedName>
</protein>
<sequence>MGSSDETLPFFTQPYNSKQRPSLSGQFFSKPSTTVSYVGDNRLKPSMNNQCLPYQLTTTLRNLPLLDNDEDNQETKNS</sequence>
<dbReference type="Proteomes" id="UP000315295">
    <property type="component" value="Unassembled WGS sequence"/>
</dbReference>
<evidence type="ECO:0000256" key="1">
    <source>
        <dbReference type="SAM" id="MobiDB-lite"/>
    </source>
</evidence>
<keyword evidence="3" id="KW-1185">Reference proteome</keyword>
<reference evidence="2 3" key="1">
    <citation type="journal article" date="2019" name="G3 (Bethesda)">
        <title>Sequencing of a Wild Apple (Malus baccata) Genome Unravels the Differences Between Cultivated and Wild Apple Species Regarding Disease Resistance and Cold Tolerance.</title>
        <authorList>
            <person name="Chen X."/>
        </authorList>
    </citation>
    <scope>NUCLEOTIDE SEQUENCE [LARGE SCALE GENOMIC DNA]</scope>
    <source>
        <strain evidence="3">cv. Shandingzi</strain>
        <tissue evidence="2">Leaves</tissue>
    </source>
</reference>
<comment type="caution">
    <text evidence="2">The sequence shown here is derived from an EMBL/GenBank/DDBJ whole genome shotgun (WGS) entry which is preliminary data.</text>
</comment>